<dbReference type="InterPro" id="IPR030616">
    <property type="entry name" value="Aur-like"/>
</dbReference>
<reference evidence="11" key="1">
    <citation type="submission" date="2021-01" db="EMBL/GenBank/DDBJ databases">
        <authorList>
            <consortium name="Genoscope - CEA"/>
            <person name="William W."/>
        </authorList>
    </citation>
    <scope>NUCLEOTIDE SEQUENCE</scope>
</reference>
<comment type="caution">
    <text evidence="11">The sequence shown here is derived from an EMBL/GenBank/DDBJ whole genome shotgun (WGS) entry which is preliminary data.</text>
</comment>
<sequence length="409" mass="47082">MKTQFDKSRIVNVYSPNIPPFKLTLTFKTTFNDIRNQIIQGWSVIPKRIRIFNQNAHELIEQDLQFVLDGNKLYITLFGQDLDASIIFQEYEIVSEIGKGGQGTVLLARHKFIGSYVAVKITRDIEDEDSIIKRESKILKELLHRNIVKVFQTLFFSKAKECIIIMEYLDGGSLLQLIRNKGTITEQEAKIYIKQIAEALLFCHSKTFVHRDLKLENIMLVSQGNTQVKLIDFGLAGVAGTQRENETMNVGTLPYMPPEVLNGKLKFVSPCVDVWGVGVIMYSLLYGKLPFKGRTNEEKVNNILQCNFQHDLSVSDDAKDLINRIFVSKHNQRISMQEILAHRWIGGNGLLQFRRLLKKSDNPFINNVKKKNDFEIRKKSVYDEQKVRISLPLIRYRANSQETIIDISK</sequence>
<dbReference type="GO" id="GO:0004674">
    <property type="term" value="F:protein serine/threonine kinase activity"/>
    <property type="evidence" value="ECO:0007669"/>
    <property type="project" value="UniProtKB-KW"/>
</dbReference>
<keyword evidence="3" id="KW-0808">Transferase</keyword>
<dbReference type="InterPro" id="IPR008271">
    <property type="entry name" value="Ser/Thr_kinase_AS"/>
</dbReference>
<dbReference type="SMART" id="SM00220">
    <property type="entry name" value="S_TKc"/>
    <property type="match status" value="1"/>
</dbReference>
<dbReference type="PANTHER" id="PTHR24350">
    <property type="entry name" value="SERINE/THREONINE-PROTEIN KINASE IAL-RELATED"/>
    <property type="match status" value="1"/>
</dbReference>
<keyword evidence="12" id="KW-1185">Reference proteome</keyword>
<dbReference type="GO" id="GO:0005524">
    <property type="term" value="F:ATP binding"/>
    <property type="evidence" value="ECO:0007669"/>
    <property type="project" value="UniProtKB-KW"/>
</dbReference>
<evidence type="ECO:0000313" key="12">
    <source>
        <dbReference type="Proteomes" id="UP000688137"/>
    </source>
</evidence>
<keyword evidence="4 8" id="KW-0547">Nucleotide-binding</keyword>
<accession>A0A8S1MVF8</accession>
<dbReference type="OMA" id="CIIIMEY"/>
<feature type="binding site" evidence="8">
    <location>
        <position position="232"/>
    </location>
    <ligand>
        <name>ATP</name>
        <dbReference type="ChEBI" id="CHEBI:30616"/>
    </ligand>
</feature>
<comment type="subunit">
    <text evidence="1">Monomer.</text>
</comment>
<dbReference type="PROSITE" id="PS50011">
    <property type="entry name" value="PROTEIN_KINASE_DOM"/>
    <property type="match status" value="1"/>
</dbReference>
<dbReference type="Proteomes" id="UP000688137">
    <property type="component" value="Unassembled WGS sequence"/>
</dbReference>
<feature type="cross-link" description="Glycyl lysine isopeptide (Lys-Gly) (interchain with G-Cter in SUMO2)" evidence="9">
    <location>
        <position position="214"/>
    </location>
</feature>
<evidence type="ECO:0000256" key="9">
    <source>
        <dbReference type="PIRSR" id="PIRSR630616-3"/>
    </source>
</evidence>
<dbReference type="Pfam" id="PF00069">
    <property type="entry name" value="Pkinase"/>
    <property type="match status" value="1"/>
</dbReference>
<feature type="binding site" evidence="8">
    <location>
        <position position="120"/>
    </location>
    <ligand>
        <name>ATP</name>
        <dbReference type="ChEBI" id="CHEBI:30616"/>
    </ligand>
</feature>
<organism evidence="11 12">
    <name type="scientific">Paramecium primaurelia</name>
    <dbReference type="NCBI Taxonomy" id="5886"/>
    <lineage>
        <taxon>Eukaryota</taxon>
        <taxon>Sar</taxon>
        <taxon>Alveolata</taxon>
        <taxon>Ciliophora</taxon>
        <taxon>Intramacronucleata</taxon>
        <taxon>Oligohymenophorea</taxon>
        <taxon>Peniculida</taxon>
        <taxon>Parameciidae</taxon>
        <taxon>Paramecium</taxon>
    </lineage>
</organism>
<dbReference type="EMBL" id="CAJJDM010000073">
    <property type="protein sequence ID" value="CAD8083382.1"/>
    <property type="molecule type" value="Genomic_DNA"/>
</dbReference>
<evidence type="ECO:0000256" key="6">
    <source>
        <dbReference type="ARBA" id="ARBA00022840"/>
    </source>
</evidence>
<evidence type="ECO:0000256" key="5">
    <source>
        <dbReference type="ARBA" id="ARBA00022777"/>
    </source>
</evidence>
<evidence type="ECO:0000256" key="7">
    <source>
        <dbReference type="PIRSR" id="PIRSR630616-1"/>
    </source>
</evidence>
<feature type="domain" description="Protein kinase" evidence="10">
    <location>
        <begin position="91"/>
        <end position="345"/>
    </location>
</feature>
<keyword evidence="2" id="KW-0723">Serine/threonine-protein kinase</keyword>
<dbReference type="AlphaFoldDB" id="A0A8S1MVF8"/>
<feature type="active site" description="Proton acceptor" evidence="7">
    <location>
        <position position="212"/>
    </location>
</feature>
<protein>
    <recommendedName>
        <fullName evidence="10">Protein kinase domain-containing protein</fullName>
    </recommendedName>
</protein>
<evidence type="ECO:0000256" key="2">
    <source>
        <dbReference type="ARBA" id="ARBA00022527"/>
    </source>
</evidence>
<dbReference type="InterPro" id="IPR000719">
    <property type="entry name" value="Prot_kinase_dom"/>
</dbReference>
<feature type="binding site" evidence="8">
    <location>
        <begin position="216"/>
        <end position="217"/>
    </location>
    <ligand>
        <name>ATP</name>
        <dbReference type="ChEBI" id="CHEBI:30616"/>
    </ligand>
</feature>
<evidence type="ECO:0000313" key="11">
    <source>
        <dbReference type="EMBL" id="CAD8083382.1"/>
    </source>
</evidence>
<evidence type="ECO:0000259" key="10">
    <source>
        <dbReference type="PROSITE" id="PS50011"/>
    </source>
</evidence>
<keyword evidence="6 8" id="KW-0067">ATP-binding</keyword>
<dbReference type="FunFam" id="1.10.510.10:FF:000571">
    <property type="entry name" value="Maternal embryonic leucine zipper kinase"/>
    <property type="match status" value="1"/>
</dbReference>
<keyword evidence="5" id="KW-0418">Kinase</keyword>
<evidence type="ECO:0000256" key="8">
    <source>
        <dbReference type="PIRSR" id="PIRSR630616-2"/>
    </source>
</evidence>
<proteinExistence type="predicted"/>
<gene>
    <name evidence="11" type="ORF">PPRIM_AZ9-3.1.T0700032</name>
</gene>
<evidence type="ECO:0000256" key="4">
    <source>
        <dbReference type="ARBA" id="ARBA00022741"/>
    </source>
</evidence>
<dbReference type="PROSITE" id="PS00108">
    <property type="entry name" value="PROTEIN_KINASE_ST"/>
    <property type="match status" value="1"/>
</dbReference>
<evidence type="ECO:0000256" key="3">
    <source>
        <dbReference type="ARBA" id="ARBA00022679"/>
    </source>
</evidence>
<name>A0A8S1MVF8_PARPR</name>
<evidence type="ECO:0000256" key="1">
    <source>
        <dbReference type="ARBA" id="ARBA00011245"/>
    </source>
</evidence>